<reference evidence="1 2" key="1">
    <citation type="submission" date="2019-06" db="EMBL/GenBank/DDBJ databases">
        <title>Rhizobium sp. CL12 isolated from roots of soybean.</title>
        <authorList>
            <person name="Wang C."/>
        </authorList>
    </citation>
    <scope>NUCLEOTIDE SEQUENCE [LARGE SCALE GENOMIC DNA]</scope>
    <source>
        <strain evidence="1 2">CL12</strain>
    </source>
</reference>
<dbReference type="PIRSF" id="PIRSF033909">
    <property type="entry name" value="UCP033909"/>
    <property type="match status" value="1"/>
</dbReference>
<dbReference type="InterPro" id="IPR010297">
    <property type="entry name" value="DUF900_hydrolase"/>
</dbReference>
<evidence type="ECO:0000313" key="1">
    <source>
        <dbReference type="EMBL" id="TPP11191.1"/>
    </source>
</evidence>
<dbReference type="SUPFAM" id="SSF53474">
    <property type="entry name" value="alpha/beta-Hydrolases"/>
    <property type="match status" value="1"/>
</dbReference>
<proteinExistence type="predicted"/>
<dbReference type="InterPro" id="IPR029058">
    <property type="entry name" value="AB_hydrolase_fold"/>
</dbReference>
<dbReference type="Pfam" id="PF05990">
    <property type="entry name" value="DUF900"/>
    <property type="match status" value="1"/>
</dbReference>
<keyword evidence="1" id="KW-0378">Hydrolase</keyword>
<dbReference type="EMBL" id="VFYP01000001">
    <property type="protein sequence ID" value="TPP11191.1"/>
    <property type="molecule type" value="Genomic_DNA"/>
</dbReference>
<evidence type="ECO:0000313" key="2">
    <source>
        <dbReference type="Proteomes" id="UP000316429"/>
    </source>
</evidence>
<dbReference type="AlphaFoldDB" id="A0A504UWQ1"/>
<accession>A0A504UWQ1</accession>
<organism evidence="1 2">
    <name type="scientific">Rhizobium glycinendophyticum</name>
    <dbReference type="NCBI Taxonomy" id="2589807"/>
    <lineage>
        <taxon>Bacteria</taxon>
        <taxon>Pseudomonadati</taxon>
        <taxon>Pseudomonadota</taxon>
        <taxon>Alphaproteobacteria</taxon>
        <taxon>Hyphomicrobiales</taxon>
        <taxon>Rhizobiaceae</taxon>
        <taxon>Rhizobium/Agrobacterium group</taxon>
        <taxon>Rhizobium</taxon>
    </lineage>
</organism>
<dbReference type="Gene3D" id="3.40.50.1820">
    <property type="entry name" value="alpha/beta hydrolase"/>
    <property type="match status" value="1"/>
</dbReference>
<sequence length="386" mass="41754">MRLNWSNGVPVLTADLREAKQGIASGIVVLALVLAGCSPADMGLLQPVPAVDAQARQLSMLAVTTRKPETDKKGFLFGHERDSAVHVVRLTMSMPKVRKAGTLPVSARDPDPKTEITLVTATPLTYAAFKAEAASPVDPAQKTTRAMIFTHGFNTRFDQAAVRYAQIIEDTHFDGRPILFSWPSEGSPTGYGYDKDSANYSRDALQQLIDGLAEEKSLERIDIFAHSMGTWLTMETLRQMALSKDKAALDRIGTIILAAPDIDFDVFRTQVSQLGPLAGRIKVYVSADDRALQLSRRLFGGKIRAGETTDLAQFRALGIEAYDISQVKGGFGKNHGKAFGDGQTIAGIGRTLSNRPGPITTGLQTLVVAVPRLDDALLAATDQSRF</sequence>
<dbReference type="GO" id="GO:0016787">
    <property type="term" value="F:hydrolase activity"/>
    <property type="evidence" value="ECO:0007669"/>
    <property type="project" value="UniProtKB-KW"/>
</dbReference>
<dbReference type="PANTHER" id="PTHR36513:SF1">
    <property type="entry name" value="TRANSMEMBRANE PROTEIN"/>
    <property type="match status" value="1"/>
</dbReference>
<dbReference type="Proteomes" id="UP000316429">
    <property type="component" value="Unassembled WGS sequence"/>
</dbReference>
<name>A0A504UWQ1_9HYPH</name>
<comment type="caution">
    <text evidence="1">The sequence shown here is derived from an EMBL/GenBank/DDBJ whole genome shotgun (WGS) entry which is preliminary data.</text>
</comment>
<protein>
    <submittedName>
        <fullName evidence="1">Alpha/beta fold hydrolase</fullName>
    </submittedName>
</protein>
<dbReference type="PANTHER" id="PTHR36513">
    <property type="entry name" value="ABC TRANSMEMBRANE TYPE-1 DOMAIN-CONTAINING PROTEIN"/>
    <property type="match status" value="1"/>
</dbReference>
<gene>
    <name evidence="1" type="ORF">FJQ55_10345</name>
</gene>
<dbReference type="InterPro" id="IPR014586">
    <property type="entry name" value="UCP033909"/>
</dbReference>
<keyword evidence="2" id="KW-1185">Reference proteome</keyword>